<dbReference type="InterPro" id="IPR001962">
    <property type="entry name" value="Asn_synthase"/>
</dbReference>
<dbReference type="SUPFAM" id="SSF52402">
    <property type="entry name" value="Adenine nucleotide alpha hydrolases-like"/>
    <property type="match status" value="1"/>
</dbReference>
<dbReference type="GO" id="GO:0006529">
    <property type="term" value="P:asparagine biosynthetic process"/>
    <property type="evidence" value="ECO:0007669"/>
    <property type="project" value="InterPro"/>
</dbReference>
<evidence type="ECO:0000313" key="6">
    <source>
        <dbReference type="Proteomes" id="UP000315400"/>
    </source>
</evidence>
<dbReference type="PANTHER" id="PTHR43284">
    <property type="entry name" value="ASPARAGINE SYNTHETASE (GLUTAMINE-HYDROLYZING)"/>
    <property type="match status" value="1"/>
</dbReference>
<dbReference type="GO" id="GO:0004066">
    <property type="term" value="F:asparagine synthase (glutamine-hydrolyzing) activity"/>
    <property type="evidence" value="ECO:0007669"/>
    <property type="project" value="UniProtKB-EC"/>
</dbReference>
<gene>
    <name evidence="5" type="ORF">FKY71_07575</name>
</gene>
<sequence>MNAESAYLRVFIDADGSVNAEGDWRANGGYRLEEKGAPVAGAYFRWAYDGGDILVENDPYGLYPVFYSTFGDSLRLATRIGLLLDSGVPRDLDHDALAAFLRLRFQVGDRTPFSHIRRLPPAAKIIRAEKGFRVEGSMPGLPRPYSGSKDAAVDDYISLFRQSMRRLLDADPEFVLPLSGGRDSRHILLEAMRQGHKPVRAFTAGFPPPRNENDRAIAAKLLEGTGVPHCTVDPQFDLFASGELHDRLTEGLTAEHVWAMPLRRRLESTGLAIFDGLGGDTLSAGLFQDEERQRVLRESELLDSAETLLEMFQQKAIITEGVLEAVLRPSFLEAVDRSRALDCIASELERHRSHHNPLQRFNVFNRTRNGPGMFSFGVLPRERVRVPYFDYDLFQFLDSLPGEFVSSRDFHTLAIEKAFPEFATVPYAEPGPPRRIASHQSLLYFLRLSGALSRSPASIPVRRGEALRRTFGAMLRRDAPLDTWWHPRLLQFLLTLGRMAEPVRRERNL</sequence>
<dbReference type="EC" id="6.3.5.4" evidence="2"/>
<dbReference type="Pfam" id="PF00733">
    <property type="entry name" value="Asn_synthase"/>
    <property type="match status" value="1"/>
</dbReference>
<protein>
    <recommendedName>
        <fullName evidence="2">asparagine synthase (glutamine-hydrolyzing)</fullName>
        <ecNumber evidence="2">6.3.5.4</ecNumber>
    </recommendedName>
</protein>
<dbReference type="Gene3D" id="3.40.50.620">
    <property type="entry name" value="HUPs"/>
    <property type="match status" value="1"/>
</dbReference>
<dbReference type="SUPFAM" id="SSF56235">
    <property type="entry name" value="N-terminal nucleophile aminohydrolases (Ntn hydrolases)"/>
    <property type="match status" value="1"/>
</dbReference>
<reference evidence="5 6" key="1">
    <citation type="submission" date="2019-06" db="EMBL/GenBank/DDBJ databases">
        <title>Metagenome assembled Genome of Spiribacter salinus SL48-SHIP from the microbial mat of Salt Lake 48 (Novosibirsk region, Russia).</title>
        <authorList>
            <person name="Shipova A."/>
            <person name="Rozanov A.S."/>
            <person name="Bryanskaya A.V."/>
            <person name="Peltek S.E."/>
        </authorList>
    </citation>
    <scope>NUCLEOTIDE SEQUENCE [LARGE SCALE GENOMIC DNA]</scope>
    <source>
        <strain evidence="5">SL48-SHIP-2</strain>
    </source>
</reference>
<dbReference type="InterPro" id="IPR029055">
    <property type="entry name" value="Ntn_hydrolases_N"/>
</dbReference>
<evidence type="ECO:0000313" key="5">
    <source>
        <dbReference type="EMBL" id="TQE99628.1"/>
    </source>
</evidence>
<feature type="domain" description="Asparagine synthetase" evidence="4">
    <location>
        <begin position="158"/>
        <end position="405"/>
    </location>
</feature>
<dbReference type="Proteomes" id="UP000315400">
    <property type="component" value="Unassembled WGS sequence"/>
</dbReference>
<dbReference type="AlphaFoldDB" id="A0A540VSA4"/>
<organism evidence="5 6">
    <name type="scientific">Spiribacter salinus</name>
    <dbReference type="NCBI Taxonomy" id="1335746"/>
    <lineage>
        <taxon>Bacteria</taxon>
        <taxon>Pseudomonadati</taxon>
        <taxon>Pseudomonadota</taxon>
        <taxon>Gammaproteobacteria</taxon>
        <taxon>Chromatiales</taxon>
        <taxon>Ectothiorhodospiraceae</taxon>
        <taxon>Spiribacter</taxon>
    </lineage>
</organism>
<comment type="caution">
    <text evidence="5">The sequence shown here is derived from an EMBL/GenBank/DDBJ whole genome shotgun (WGS) entry which is preliminary data.</text>
</comment>
<accession>A0A540VSA4</accession>
<comment type="catalytic activity">
    <reaction evidence="3">
        <text>L-aspartate + L-glutamine + ATP + H2O = L-asparagine + L-glutamate + AMP + diphosphate + H(+)</text>
        <dbReference type="Rhea" id="RHEA:12228"/>
        <dbReference type="ChEBI" id="CHEBI:15377"/>
        <dbReference type="ChEBI" id="CHEBI:15378"/>
        <dbReference type="ChEBI" id="CHEBI:29985"/>
        <dbReference type="ChEBI" id="CHEBI:29991"/>
        <dbReference type="ChEBI" id="CHEBI:30616"/>
        <dbReference type="ChEBI" id="CHEBI:33019"/>
        <dbReference type="ChEBI" id="CHEBI:58048"/>
        <dbReference type="ChEBI" id="CHEBI:58359"/>
        <dbReference type="ChEBI" id="CHEBI:456215"/>
        <dbReference type="EC" id="6.3.5.4"/>
    </reaction>
</comment>
<evidence type="ECO:0000256" key="1">
    <source>
        <dbReference type="ARBA" id="ARBA00005187"/>
    </source>
</evidence>
<dbReference type="InterPro" id="IPR014729">
    <property type="entry name" value="Rossmann-like_a/b/a_fold"/>
</dbReference>
<dbReference type="EMBL" id="VIFK01000048">
    <property type="protein sequence ID" value="TQE99628.1"/>
    <property type="molecule type" value="Genomic_DNA"/>
</dbReference>
<evidence type="ECO:0000259" key="4">
    <source>
        <dbReference type="Pfam" id="PF00733"/>
    </source>
</evidence>
<name>A0A540VSA4_9GAMM</name>
<evidence type="ECO:0000256" key="3">
    <source>
        <dbReference type="ARBA" id="ARBA00048741"/>
    </source>
</evidence>
<dbReference type="InterPro" id="IPR051786">
    <property type="entry name" value="ASN_synthetase/amidase"/>
</dbReference>
<dbReference type="PANTHER" id="PTHR43284:SF1">
    <property type="entry name" value="ASPARAGINE SYNTHETASE"/>
    <property type="match status" value="1"/>
</dbReference>
<evidence type="ECO:0000256" key="2">
    <source>
        <dbReference type="ARBA" id="ARBA00012737"/>
    </source>
</evidence>
<proteinExistence type="predicted"/>
<comment type="pathway">
    <text evidence="1">Amino-acid biosynthesis; L-asparagine biosynthesis; L-asparagine from L-aspartate (L-Gln route): step 1/1.</text>
</comment>